<evidence type="ECO:0000313" key="3">
    <source>
        <dbReference type="Proteomes" id="UP000247973"/>
    </source>
</evidence>
<feature type="transmembrane region" description="Helical" evidence="1">
    <location>
        <begin position="52"/>
        <end position="71"/>
    </location>
</feature>
<comment type="caution">
    <text evidence="2">The sequence shown here is derived from an EMBL/GenBank/DDBJ whole genome shotgun (WGS) entry which is preliminary data.</text>
</comment>
<organism evidence="2 3">
    <name type="scientific">Dysgonomonas alginatilytica</name>
    <dbReference type="NCBI Taxonomy" id="1605892"/>
    <lineage>
        <taxon>Bacteria</taxon>
        <taxon>Pseudomonadati</taxon>
        <taxon>Bacteroidota</taxon>
        <taxon>Bacteroidia</taxon>
        <taxon>Bacteroidales</taxon>
        <taxon>Dysgonomonadaceae</taxon>
        <taxon>Dysgonomonas</taxon>
    </lineage>
</organism>
<keyword evidence="1" id="KW-1133">Transmembrane helix</keyword>
<name>A0A2V3PPT3_9BACT</name>
<accession>A0A2V3PPT3</accession>
<sequence>MKKQYFSKRRPKIYALICFISGLVLLFALVAVSVSLSLLFSLKFFLEILDEFIVFFIIAFFLVIACGNNSISFFRKKQMVVAEVDGNGMYYRTGCNRIKYIYFVEIKDIYLNVDKKVEILYKNGRILTVSMEITDDEKMEFISLVKKNLIKKSFK</sequence>
<reference evidence="2 3" key="1">
    <citation type="submission" date="2018-03" db="EMBL/GenBank/DDBJ databases">
        <title>Genomic Encyclopedia of Archaeal and Bacterial Type Strains, Phase II (KMG-II): from individual species to whole genera.</title>
        <authorList>
            <person name="Goeker M."/>
        </authorList>
    </citation>
    <scope>NUCLEOTIDE SEQUENCE [LARGE SCALE GENOMIC DNA]</scope>
    <source>
        <strain evidence="2 3">DSM 100214</strain>
    </source>
</reference>
<keyword evidence="1" id="KW-0472">Membrane</keyword>
<keyword evidence="1" id="KW-0812">Transmembrane</keyword>
<evidence type="ECO:0000256" key="1">
    <source>
        <dbReference type="SAM" id="Phobius"/>
    </source>
</evidence>
<dbReference type="Proteomes" id="UP000247973">
    <property type="component" value="Unassembled WGS sequence"/>
</dbReference>
<dbReference type="EMBL" id="QICL01000014">
    <property type="protein sequence ID" value="PXV63309.1"/>
    <property type="molecule type" value="Genomic_DNA"/>
</dbReference>
<keyword evidence="3" id="KW-1185">Reference proteome</keyword>
<evidence type="ECO:0000313" key="2">
    <source>
        <dbReference type="EMBL" id="PXV63309.1"/>
    </source>
</evidence>
<dbReference type="OrthoDB" id="9849819at2"/>
<gene>
    <name evidence="2" type="ORF">CLV62_11426</name>
</gene>
<feature type="transmembrane region" description="Helical" evidence="1">
    <location>
        <begin position="12"/>
        <end position="40"/>
    </location>
</feature>
<dbReference type="AlphaFoldDB" id="A0A2V3PPT3"/>
<dbReference type="RefSeq" id="WP_110310954.1">
    <property type="nucleotide sequence ID" value="NZ_QICL01000014.1"/>
</dbReference>
<proteinExistence type="predicted"/>
<protein>
    <submittedName>
        <fullName evidence="2">Uncharacterized protein</fullName>
    </submittedName>
</protein>